<evidence type="ECO:0008006" key="3">
    <source>
        <dbReference type="Google" id="ProtNLM"/>
    </source>
</evidence>
<dbReference type="Pfam" id="PF17784">
    <property type="entry name" value="Sulfotransfer_4"/>
    <property type="match status" value="1"/>
</dbReference>
<dbReference type="Gene3D" id="3.40.50.300">
    <property type="entry name" value="P-loop containing nucleotide triphosphate hydrolases"/>
    <property type="match status" value="1"/>
</dbReference>
<accession>A0A5C6S1L3</accession>
<reference evidence="1 2" key="1">
    <citation type="submission" date="2019-08" db="EMBL/GenBank/DDBJ databases">
        <authorList>
            <person name="Ye J."/>
        </authorList>
    </citation>
    <scope>NUCLEOTIDE SEQUENCE [LARGE SCALE GENOMIC DNA]</scope>
    <source>
        <strain evidence="1 2">TK008</strain>
    </source>
</reference>
<dbReference type="AlphaFoldDB" id="A0A5C6S1L3"/>
<dbReference type="PANTHER" id="PTHR36978:SF4">
    <property type="entry name" value="P-LOOP CONTAINING NUCLEOSIDE TRIPHOSPHATE HYDROLASE PROTEIN"/>
    <property type="match status" value="1"/>
</dbReference>
<dbReference type="PANTHER" id="PTHR36978">
    <property type="entry name" value="P-LOOP CONTAINING NUCLEOTIDE TRIPHOSPHATE HYDROLASE"/>
    <property type="match status" value="1"/>
</dbReference>
<name>A0A5C6S1L3_9RHOB</name>
<evidence type="ECO:0000313" key="2">
    <source>
        <dbReference type="Proteomes" id="UP000321562"/>
    </source>
</evidence>
<evidence type="ECO:0000313" key="1">
    <source>
        <dbReference type="EMBL" id="TXB67859.1"/>
    </source>
</evidence>
<sequence>MLPKVFVIGFNKCGTTSLHRMFRRAGHESSHHRHACADGRIVKIARQIDQNARDERPLLSGIDDAQVYSDMDLCERRVKLSGISRFRGLDADYPGSRFILNTRDPLNWVRSRCRHFAGGYLDRSMFQARIADPSVMRAVWLAEWHEHHAAVQTYFAGRPNQLLVFDIEQDSALPLIRFLPEYGLKAGQWRHHNRTPEGVAQPVEMTFADQMGSPPSSLADFSTISERTCVT</sequence>
<dbReference type="EMBL" id="VOPL01000006">
    <property type="protein sequence ID" value="TXB67859.1"/>
    <property type="molecule type" value="Genomic_DNA"/>
</dbReference>
<dbReference type="SUPFAM" id="SSF52540">
    <property type="entry name" value="P-loop containing nucleoside triphosphate hydrolases"/>
    <property type="match status" value="1"/>
</dbReference>
<organism evidence="1 2">
    <name type="scientific">Paracoccus aurantiacus</name>
    <dbReference type="NCBI Taxonomy" id="2599412"/>
    <lineage>
        <taxon>Bacteria</taxon>
        <taxon>Pseudomonadati</taxon>
        <taxon>Pseudomonadota</taxon>
        <taxon>Alphaproteobacteria</taxon>
        <taxon>Rhodobacterales</taxon>
        <taxon>Paracoccaceae</taxon>
        <taxon>Paracoccus</taxon>
    </lineage>
</organism>
<dbReference type="Proteomes" id="UP000321562">
    <property type="component" value="Unassembled WGS sequence"/>
</dbReference>
<proteinExistence type="predicted"/>
<dbReference type="RefSeq" id="WP_147099965.1">
    <property type="nucleotide sequence ID" value="NZ_JBHUFH010000001.1"/>
</dbReference>
<keyword evidence="2" id="KW-1185">Reference proteome</keyword>
<dbReference type="InterPro" id="IPR040632">
    <property type="entry name" value="Sulfotransfer_4"/>
</dbReference>
<dbReference type="OrthoDB" id="7976614at2"/>
<protein>
    <recommendedName>
        <fullName evidence="3">Sulfotransferase family protein</fullName>
    </recommendedName>
</protein>
<dbReference type="InterPro" id="IPR027417">
    <property type="entry name" value="P-loop_NTPase"/>
</dbReference>
<gene>
    <name evidence="1" type="ORF">FQV27_14780</name>
</gene>
<comment type="caution">
    <text evidence="1">The sequence shown here is derived from an EMBL/GenBank/DDBJ whole genome shotgun (WGS) entry which is preliminary data.</text>
</comment>